<evidence type="ECO:0000256" key="6">
    <source>
        <dbReference type="SAM" id="MobiDB-lite"/>
    </source>
</evidence>
<feature type="domain" description="2Fe-2S ferredoxin-type" evidence="7">
    <location>
        <begin position="1"/>
        <end position="74"/>
    </location>
</feature>
<accession>A0ABQ6YU67</accession>
<dbReference type="Gene3D" id="3.10.20.30">
    <property type="match status" value="1"/>
</dbReference>
<keyword evidence="9" id="KW-1185">Reference proteome</keyword>
<evidence type="ECO:0000313" key="9">
    <source>
        <dbReference type="Proteomes" id="UP000798951"/>
    </source>
</evidence>
<dbReference type="InterPro" id="IPR008274">
    <property type="entry name" value="AldOxase/xan_DH_MoCoBD1"/>
</dbReference>
<dbReference type="RefSeq" id="WP_067979310.1">
    <property type="nucleotide sequence ID" value="NZ_VMSD01000001.1"/>
</dbReference>
<dbReference type="InterPro" id="IPR016208">
    <property type="entry name" value="Ald_Oxase/xanthine_DH-like"/>
</dbReference>
<keyword evidence="5" id="KW-0408">Iron</keyword>
<dbReference type="PROSITE" id="PS51085">
    <property type="entry name" value="2FE2S_FER_2"/>
    <property type="match status" value="1"/>
</dbReference>
<dbReference type="SUPFAM" id="SSF54292">
    <property type="entry name" value="2Fe-2S ferredoxin-like"/>
    <property type="match status" value="1"/>
</dbReference>
<protein>
    <submittedName>
        <fullName evidence="8">CO/xanthine dehydrogenase Mo-binding subunit</fullName>
    </submittedName>
</protein>
<dbReference type="PIRSF" id="PIRSF000127">
    <property type="entry name" value="Xanthine_DH"/>
    <property type="match status" value="1"/>
</dbReference>
<dbReference type="Gene3D" id="3.90.1170.50">
    <property type="entry name" value="Aldehyde oxidase/xanthine dehydrogenase, a/b hammerhead"/>
    <property type="match status" value="1"/>
</dbReference>
<evidence type="ECO:0000313" key="8">
    <source>
        <dbReference type="EMBL" id="KAF0849011.1"/>
    </source>
</evidence>
<dbReference type="InterPro" id="IPR046867">
    <property type="entry name" value="AldOxase/xan_DH_MoCoBD2"/>
</dbReference>
<dbReference type="Pfam" id="PF20256">
    <property type="entry name" value="MoCoBD_2"/>
    <property type="match status" value="1"/>
</dbReference>
<reference evidence="8 9" key="1">
    <citation type="submission" date="2019-07" db="EMBL/GenBank/DDBJ databases">
        <title>Genomic Encyclopedia of Type Strains, Phase IV (KMG-IV): sequencing the most valuable type-strain genomes for metagenomic binning, comparative biology and taxonomic classification.</title>
        <authorList>
            <person name="Goeker M."/>
        </authorList>
    </citation>
    <scope>NUCLEOTIDE SEQUENCE [LARGE SCALE GENOMIC DNA]</scope>
    <source>
        <strain evidence="8 9">DSM 44831</strain>
    </source>
</reference>
<dbReference type="Gene3D" id="1.10.150.120">
    <property type="entry name" value="[2Fe-2S]-binding domain"/>
    <property type="match status" value="1"/>
</dbReference>
<evidence type="ECO:0000256" key="4">
    <source>
        <dbReference type="ARBA" id="ARBA00023002"/>
    </source>
</evidence>
<dbReference type="InterPro" id="IPR036856">
    <property type="entry name" value="Ald_Oxase/Xan_DH_a/b_sf"/>
</dbReference>
<comment type="caution">
    <text evidence="8">The sequence shown here is derived from an EMBL/GenBank/DDBJ whole genome shotgun (WGS) entry which is preliminary data.</text>
</comment>
<dbReference type="InterPro" id="IPR000674">
    <property type="entry name" value="Ald_Oxase/Xan_DH_a/b"/>
</dbReference>
<keyword evidence="4" id="KW-0560">Oxidoreductase</keyword>
<dbReference type="SUPFAM" id="SSF47741">
    <property type="entry name" value="CO dehydrogenase ISP C-domain like"/>
    <property type="match status" value="1"/>
</dbReference>
<dbReference type="SUPFAM" id="SSF56003">
    <property type="entry name" value="Molybdenum cofactor-binding domain"/>
    <property type="match status" value="1"/>
</dbReference>
<dbReference type="PANTHER" id="PTHR11908:SF132">
    <property type="entry name" value="ALDEHYDE OXIDASE 1-RELATED"/>
    <property type="match status" value="1"/>
</dbReference>
<evidence type="ECO:0000256" key="2">
    <source>
        <dbReference type="ARBA" id="ARBA00022505"/>
    </source>
</evidence>
<dbReference type="SUPFAM" id="SSF54665">
    <property type="entry name" value="CO dehydrogenase molybdoprotein N-domain-like"/>
    <property type="match status" value="1"/>
</dbReference>
<name>A0ABQ6YU67_9NOCA</name>
<dbReference type="InterPro" id="IPR036884">
    <property type="entry name" value="2Fe-2S-bd_dom_sf"/>
</dbReference>
<dbReference type="Pfam" id="PF01799">
    <property type="entry name" value="Fer2_2"/>
    <property type="match status" value="1"/>
</dbReference>
<dbReference type="InterPro" id="IPR012675">
    <property type="entry name" value="Beta-grasp_dom_sf"/>
</dbReference>
<comment type="similarity">
    <text evidence="1">Belongs to the xanthine dehydrogenase family.</text>
</comment>
<keyword evidence="3" id="KW-0479">Metal-binding</keyword>
<keyword evidence="2" id="KW-0500">Molybdenum</keyword>
<dbReference type="Pfam" id="PF02738">
    <property type="entry name" value="MoCoBD_1"/>
    <property type="match status" value="1"/>
</dbReference>
<dbReference type="Pfam" id="PF00111">
    <property type="entry name" value="Fer2"/>
    <property type="match status" value="1"/>
</dbReference>
<dbReference type="InterPro" id="IPR006058">
    <property type="entry name" value="2Fe2S_fd_BS"/>
</dbReference>
<evidence type="ECO:0000256" key="1">
    <source>
        <dbReference type="ARBA" id="ARBA00006849"/>
    </source>
</evidence>
<dbReference type="CDD" id="cd00207">
    <property type="entry name" value="fer2"/>
    <property type="match status" value="1"/>
</dbReference>
<dbReference type="InterPro" id="IPR002888">
    <property type="entry name" value="2Fe-2S-bd"/>
</dbReference>
<dbReference type="PANTHER" id="PTHR11908">
    <property type="entry name" value="XANTHINE DEHYDROGENASE"/>
    <property type="match status" value="1"/>
</dbReference>
<evidence type="ECO:0000256" key="3">
    <source>
        <dbReference type="ARBA" id="ARBA00022723"/>
    </source>
</evidence>
<evidence type="ECO:0000256" key="5">
    <source>
        <dbReference type="ARBA" id="ARBA00023004"/>
    </source>
</evidence>
<proteinExistence type="inferred from homology"/>
<dbReference type="EMBL" id="VMSD01000001">
    <property type="protein sequence ID" value="KAF0849011.1"/>
    <property type="molecule type" value="Genomic_DNA"/>
</dbReference>
<dbReference type="PROSITE" id="PS00197">
    <property type="entry name" value="2FE2S_FER_1"/>
    <property type="match status" value="1"/>
</dbReference>
<dbReference type="SMART" id="SM01008">
    <property type="entry name" value="Ald_Xan_dh_C"/>
    <property type="match status" value="1"/>
</dbReference>
<feature type="region of interest" description="Disordered" evidence="6">
    <location>
        <begin position="211"/>
        <end position="254"/>
    </location>
</feature>
<gene>
    <name evidence="8" type="ORF">FNL39_101446</name>
</gene>
<dbReference type="Gene3D" id="3.30.365.10">
    <property type="entry name" value="Aldehyde oxidase/xanthine dehydrogenase, molybdopterin binding domain"/>
    <property type="match status" value="4"/>
</dbReference>
<dbReference type="Pfam" id="PF01315">
    <property type="entry name" value="Ald_Xan_dh_C"/>
    <property type="match status" value="1"/>
</dbReference>
<organism evidence="8 9">
    <name type="scientific">Nocardia caishijiensis</name>
    <dbReference type="NCBI Taxonomy" id="184756"/>
    <lineage>
        <taxon>Bacteria</taxon>
        <taxon>Bacillati</taxon>
        <taxon>Actinomycetota</taxon>
        <taxon>Actinomycetes</taxon>
        <taxon>Mycobacteriales</taxon>
        <taxon>Nocardiaceae</taxon>
        <taxon>Nocardia</taxon>
    </lineage>
</organism>
<evidence type="ECO:0000259" key="7">
    <source>
        <dbReference type="PROSITE" id="PS51085"/>
    </source>
</evidence>
<dbReference type="Proteomes" id="UP000798951">
    <property type="component" value="Unassembled WGS sequence"/>
</dbReference>
<dbReference type="InterPro" id="IPR036010">
    <property type="entry name" value="2Fe-2S_ferredoxin-like_sf"/>
</dbReference>
<dbReference type="InterPro" id="IPR001041">
    <property type="entry name" value="2Fe-2S_ferredoxin-type"/>
</dbReference>
<sequence>MRLEVDGRIVEVTPRPGQCLRTVLREQGTLAVKKGCDSGDCGACSVLLDGAPVHSCLIPAHRAADRSVTTAAGLSGASGPNTVQRSFVDHAAFQCGFCTAGMVVTATGLRQARTADDPEITDAERAELMKGNLCRCTGYRAITDALTACAPLCTTRDINLDQAPDAELGVREIVPVDVAGGTEVADGLDVPEGSGVAGGLGVAEGAGAADGLGGAASSDRHVGGATSGDEGDPGESGTDSVTHGGRAEDGEQLRGGVTAASVGEGPVVADGMVEAVAERVRGEEFGPGQVGKGVGAPAGERVVRGGEAFTFDVAAGEERGPGVAPWHIAVLSSPHAHARVTSIDVTGAEAVPGVRAVLTAAEAPGVAFSTARHEFREDDPDDTFVLDRTVRFVGQRVAAVVGETLDAARAGVRALRVEYEVLPAVFDPAQALADCAPTLHGDKPDTSRIADAQRNLIAEIHGGVGDFDRGIEQAAHVVTGVWHSPRVQHVHLETHGGIGWLDDDGRLVLRTSTQVPFLVRDELCHLFGLDRDRVRVFAARVGGGFGAKQEMLVEDLIALAVLRTGHPVQYEFTRTDEFTSATCRHPMRVEVTAAADANGLLTALAVDVLADAGAYGNHSAGVLFHSVGESVAVYRCPNKRVDARAVYTNNIPSGAFRGYGLGQVIFGVESAIDELARDLGIDPFEFRRRNVVVPGDRFTGAEVDESDLTFGSYGLDQCLDTAQRALRRGNGVPAPGPDWRVGEGMAVAMIATVPPRGHHADATAELLTDGRYEIRVGTAEFGNGTTTVHAQLAATALATTADRIVIRQSDTDLVGHDTGAFGSTGTMVAGKASYAAALELHAMLLARAAKVTGHPERDCVLEADGVRCGAELVTAARLLADGHLVAHGSHSGTPRSVSFNVHAFRVAVRPATGEVRILQSIQVADAGTVLNPVQLRGQVEGGVAQAIGTALYEDMRTERGVVTTRTLRHYHVPQFADLPRTEVYFAETRDALGPLGAKSMSESPYNPVAPALANAIRDAVDVRPDRLPMTADRIWRLVQKGAAA</sequence>
<dbReference type="InterPro" id="IPR037165">
    <property type="entry name" value="AldOxase/xan_DH_Mopterin-bd_sf"/>
</dbReference>